<keyword evidence="3" id="KW-1185">Reference proteome</keyword>
<protein>
    <submittedName>
        <fullName evidence="1">Uncharacterized protein</fullName>
    </submittedName>
</protein>
<dbReference type="Proteomes" id="UP000540490">
    <property type="component" value="Unassembled WGS sequence"/>
</dbReference>
<dbReference type="EMBL" id="JABEQN010000014">
    <property type="protein sequence ID" value="MBB2194389.1"/>
    <property type="molecule type" value="Genomic_DNA"/>
</dbReference>
<dbReference type="Proteomes" id="UP000561077">
    <property type="component" value="Unassembled WGS sequence"/>
</dbReference>
<evidence type="ECO:0000313" key="2">
    <source>
        <dbReference type="EMBL" id="MBB2194389.1"/>
    </source>
</evidence>
<reference evidence="3 4" key="1">
    <citation type="submission" date="2020-04" db="EMBL/GenBank/DDBJ databases">
        <title>Description of novel Gluconacetobacter.</title>
        <authorList>
            <person name="Sombolestani A."/>
        </authorList>
    </citation>
    <scope>NUCLEOTIDE SEQUENCE [LARGE SCALE GENOMIC DNA]</scope>
    <source>
        <strain evidence="2 3">LMG 1728</strain>
        <strain evidence="1 4">LMG 1731</strain>
    </source>
</reference>
<evidence type="ECO:0000313" key="3">
    <source>
        <dbReference type="Proteomes" id="UP000540490"/>
    </source>
</evidence>
<proteinExistence type="predicted"/>
<gene>
    <name evidence="2" type="ORF">HLH25_12230</name>
    <name evidence="1" type="ORF">HLH26_11780</name>
</gene>
<dbReference type="RefSeq" id="WP_182974323.1">
    <property type="nucleotide sequence ID" value="NZ_JABEQN010000014.1"/>
</dbReference>
<dbReference type="AlphaFoldDB" id="A0A7W4ILU6"/>
<evidence type="ECO:0000313" key="1">
    <source>
        <dbReference type="EMBL" id="MBB2165202.1"/>
    </source>
</evidence>
<comment type="caution">
    <text evidence="1">The sequence shown here is derived from an EMBL/GenBank/DDBJ whole genome shotgun (WGS) entry which is preliminary data.</text>
</comment>
<dbReference type="EMBL" id="JABEQO010000014">
    <property type="protein sequence ID" value="MBB2165202.1"/>
    <property type="molecule type" value="Genomic_DNA"/>
</dbReference>
<sequence length="106" mass="12349">MNLILLMTALIWPSEELLHIDWRGSRFLVFNPRKLSNLKIARLIVDEDAVTNARVIEHISRRPVHHDHLQDIPLDMRSPRLRPQIPDRDTFEISLGQMLIVGTINV</sequence>
<name>A0A7W4ILU6_9PROT</name>
<organism evidence="1 4">
    <name type="scientific">Gluconacetobacter dulcium</name>
    <dbReference type="NCBI Taxonomy" id="2729096"/>
    <lineage>
        <taxon>Bacteria</taxon>
        <taxon>Pseudomonadati</taxon>
        <taxon>Pseudomonadota</taxon>
        <taxon>Alphaproteobacteria</taxon>
        <taxon>Acetobacterales</taxon>
        <taxon>Acetobacteraceae</taxon>
        <taxon>Gluconacetobacter</taxon>
    </lineage>
</organism>
<accession>A0A7W4ILU6</accession>
<evidence type="ECO:0000313" key="4">
    <source>
        <dbReference type="Proteomes" id="UP000561077"/>
    </source>
</evidence>